<evidence type="ECO:0000313" key="7">
    <source>
        <dbReference type="Proteomes" id="UP000515789"/>
    </source>
</evidence>
<keyword evidence="5" id="KW-1133">Transmembrane helix</keyword>
<proteinExistence type="inferred from homology"/>
<feature type="transmembrane region" description="Helical" evidence="5">
    <location>
        <begin position="13"/>
        <end position="32"/>
    </location>
</feature>
<protein>
    <submittedName>
        <fullName evidence="6">Extracellular solute-binding protein</fullName>
    </submittedName>
</protein>
<dbReference type="Gene3D" id="3.40.190.10">
    <property type="entry name" value="Periplasmic binding protein-like II"/>
    <property type="match status" value="2"/>
</dbReference>
<gene>
    <name evidence="6" type="ORF">E5259_28145</name>
</gene>
<feature type="region of interest" description="Disordered" evidence="4">
    <location>
        <begin position="81"/>
        <end position="128"/>
    </location>
</feature>
<keyword evidence="5" id="KW-0812">Transmembrane</keyword>
<dbReference type="GO" id="GO:0055052">
    <property type="term" value="C:ATP-binding cassette (ABC) transporter complex, substrate-binding subunit-containing"/>
    <property type="evidence" value="ECO:0007669"/>
    <property type="project" value="TreeGrafter"/>
</dbReference>
<dbReference type="GO" id="GO:0015768">
    <property type="term" value="P:maltose transport"/>
    <property type="evidence" value="ECO:0007669"/>
    <property type="project" value="TreeGrafter"/>
</dbReference>
<keyword evidence="2" id="KW-0813">Transport</keyword>
<evidence type="ECO:0000256" key="2">
    <source>
        <dbReference type="ARBA" id="ARBA00022448"/>
    </source>
</evidence>
<dbReference type="SUPFAM" id="SSF53850">
    <property type="entry name" value="Periplasmic binding protein-like II"/>
    <property type="match status" value="1"/>
</dbReference>
<sequence>MFKLYIVMVLHKTYLQIMGIVLMLIISIEVLYNTNSQDVTFYVSIVKHQQKEEKRMKRKIVAVMLSTAMVFGLAACGGGSDKETSTEAGGEDKQEAADTKDDADEADDSGSTADSETKESTADGDREEITLFRSDDGNGAVEAVIDGFEKSQDKYKVKWVTASNDTDQTRSQLNTAFSAGSSEYDLVSIDTVWAGDMAAAGYIEPLDSYMKDAKRSPADYNKGSIQAGTYNAKTYALPLYPDFGVIYFRSDIVSEEDAAKLRSGDFTWDDLLAMAETYKGQGGTKTGFTFQANQYEGLVCNANEYTANFTDVKGGLEVMKKIVDSDATPDDILVYQESEAANSYVNGETVFSRNWPYVWGLVGAEGAAVTQDQTDIAPIPGGSCIGGWLLAMNAKSEHKEGAWAFLDYFTSMEGQRIFCSKGGYVPGFNEALEDADVKAANQLLSKEGFMKALENTIARPSSDKYEELSDSLQISIHKFLSGESDLDATTTEVEGLLKQ</sequence>
<dbReference type="Proteomes" id="UP000515789">
    <property type="component" value="Chromosome"/>
</dbReference>
<evidence type="ECO:0000256" key="4">
    <source>
        <dbReference type="SAM" id="MobiDB-lite"/>
    </source>
</evidence>
<dbReference type="InterPro" id="IPR006059">
    <property type="entry name" value="SBP"/>
</dbReference>
<organism evidence="6 7">
    <name type="scientific">Blautia producta</name>
    <dbReference type="NCBI Taxonomy" id="33035"/>
    <lineage>
        <taxon>Bacteria</taxon>
        <taxon>Bacillati</taxon>
        <taxon>Bacillota</taxon>
        <taxon>Clostridia</taxon>
        <taxon>Lachnospirales</taxon>
        <taxon>Lachnospiraceae</taxon>
        <taxon>Blautia</taxon>
    </lineage>
</organism>
<name>A0A7G5N2N0_9FIRM</name>
<evidence type="ECO:0000256" key="5">
    <source>
        <dbReference type="SAM" id="Phobius"/>
    </source>
</evidence>
<dbReference type="GO" id="GO:1901982">
    <property type="term" value="F:maltose binding"/>
    <property type="evidence" value="ECO:0007669"/>
    <property type="project" value="TreeGrafter"/>
</dbReference>
<evidence type="ECO:0000313" key="6">
    <source>
        <dbReference type="EMBL" id="QMW81123.1"/>
    </source>
</evidence>
<keyword evidence="3" id="KW-0732">Signal</keyword>
<dbReference type="EMBL" id="CP039126">
    <property type="protein sequence ID" value="QMW81123.1"/>
    <property type="molecule type" value="Genomic_DNA"/>
</dbReference>
<dbReference type="PANTHER" id="PTHR30061">
    <property type="entry name" value="MALTOSE-BINDING PERIPLASMIC PROTEIN"/>
    <property type="match status" value="1"/>
</dbReference>
<keyword evidence="5" id="KW-0472">Membrane</keyword>
<dbReference type="AlphaFoldDB" id="A0A7G5N2N0"/>
<comment type="similarity">
    <text evidence="1">Belongs to the bacterial solute-binding protein 1 family.</text>
</comment>
<evidence type="ECO:0000256" key="1">
    <source>
        <dbReference type="ARBA" id="ARBA00008520"/>
    </source>
</evidence>
<dbReference type="PANTHER" id="PTHR30061:SF50">
    <property type="entry name" value="MALTOSE_MALTODEXTRIN-BINDING PERIPLASMIC PROTEIN"/>
    <property type="match status" value="1"/>
</dbReference>
<feature type="compositionally biased region" description="Basic and acidic residues" evidence="4">
    <location>
        <begin position="81"/>
        <end position="100"/>
    </location>
</feature>
<feature type="transmembrane region" description="Helical" evidence="5">
    <location>
        <begin position="60"/>
        <end position="80"/>
    </location>
</feature>
<evidence type="ECO:0000256" key="3">
    <source>
        <dbReference type="ARBA" id="ARBA00022729"/>
    </source>
</evidence>
<reference evidence="6 7" key="1">
    <citation type="submission" date="2019-04" db="EMBL/GenBank/DDBJ databases">
        <authorList>
            <person name="Schori C."/>
            <person name="Ahrens C."/>
        </authorList>
    </citation>
    <scope>NUCLEOTIDE SEQUENCE [LARGE SCALE GENOMIC DNA]</scope>
    <source>
        <strain evidence="6 7">DSM 2950</strain>
    </source>
</reference>
<dbReference type="GO" id="GO:0042956">
    <property type="term" value="P:maltodextrin transmembrane transport"/>
    <property type="evidence" value="ECO:0007669"/>
    <property type="project" value="TreeGrafter"/>
</dbReference>
<dbReference type="Pfam" id="PF01547">
    <property type="entry name" value="SBP_bac_1"/>
    <property type="match status" value="1"/>
</dbReference>
<accession>A0A7G5N2N0</accession>
<feature type="compositionally biased region" description="Basic and acidic residues" evidence="4">
    <location>
        <begin position="115"/>
        <end position="128"/>
    </location>
</feature>